<evidence type="ECO:0000313" key="7">
    <source>
        <dbReference type="Proteomes" id="UP000036356"/>
    </source>
</evidence>
<gene>
    <name evidence="6" type="primary">ypdB_2</name>
    <name evidence="6" type="ORF">DEAC_c17870</name>
</gene>
<reference evidence="6 7" key="1">
    <citation type="submission" date="2015-06" db="EMBL/GenBank/DDBJ databases">
        <title>Draft genome of the moderately acidophilic sulfate reducer Candidatus Desulfosporosinus acididurans strain M1.</title>
        <authorList>
            <person name="Poehlein A."/>
            <person name="Petzsch P."/>
            <person name="Johnson B.D."/>
            <person name="Schloemann M."/>
            <person name="Daniel R."/>
            <person name="Muehling M."/>
        </authorList>
    </citation>
    <scope>NUCLEOTIDE SEQUENCE [LARGE SCALE GENOMIC DNA]</scope>
    <source>
        <strain evidence="6 7">M1</strain>
    </source>
</reference>
<organism evidence="6 7">
    <name type="scientific">Desulfosporosinus acididurans</name>
    <dbReference type="NCBI Taxonomy" id="476652"/>
    <lineage>
        <taxon>Bacteria</taxon>
        <taxon>Bacillati</taxon>
        <taxon>Bacillota</taxon>
        <taxon>Clostridia</taxon>
        <taxon>Eubacteriales</taxon>
        <taxon>Desulfitobacteriaceae</taxon>
        <taxon>Desulfosporosinus</taxon>
    </lineage>
</organism>
<dbReference type="Gene3D" id="3.40.50.2300">
    <property type="match status" value="1"/>
</dbReference>
<dbReference type="InterPro" id="IPR016032">
    <property type="entry name" value="Sig_transdc_resp-reg_C-effctor"/>
</dbReference>
<sequence>MKLRVAAVDDEVHVLERFQRMVSGIKELNLCGLFETGEQLLGYLKENPLDAVFLDIEMPGVNGLQLSEQIQNLNETIDIIFVTAFNQYAVEAFELQAMDYIMKPLTEERLGKTIRRLLKADRTATRSKKPFIQCFGGFEVFLNGKAMTWKNSKAKEVLAFLVHKNGVPLDWAKIADAIWPDFNSEKAQTNFHATTYLLRKRLAEAGLSQILESARGNYRIVTNKVDCDIYQLEEMIRENQIKRKEDLHHLEQLMQKGYMEASGYDWAYPRAAELDALCRSVITRLKK</sequence>
<dbReference type="GO" id="GO:0003677">
    <property type="term" value="F:DNA binding"/>
    <property type="evidence" value="ECO:0007669"/>
    <property type="project" value="UniProtKB-KW"/>
</dbReference>
<dbReference type="InterPro" id="IPR051271">
    <property type="entry name" value="2C-system_Tx_regulators"/>
</dbReference>
<dbReference type="Proteomes" id="UP000036356">
    <property type="component" value="Unassembled WGS sequence"/>
</dbReference>
<evidence type="ECO:0000256" key="1">
    <source>
        <dbReference type="ARBA" id="ARBA00018672"/>
    </source>
</evidence>
<dbReference type="Pfam" id="PF00072">
    <property type="entry name" value="Response_reg"/>
    <property type="match status" value="1"/>
</dbReference>
<evidence type="ECO:0000313" key="6">
    <source>
        <dbReference type="EMBL" id="KLU66388.1"/>
    </source>
</evidence>
<evidence type="ECO:0000256" key="4">
    <source>
        <dbReference type="PROSITE-ProRule" id="PRU00169"/>
    </source>
</evidence>
<dbReference type="SUPFAM" id="SSF46894">
    <property type="entry name" value="C-terminal effector domain of the bipartite response regulators"/>
    <property type="match status" value="1"/>
</dbReference>
<comment type="caution">
    <text evidence="6">The sequence shown here is derived from an EMBL/GenBank/DDBJ whole genome shotgun (WGS) entry which is preliminary data.</text>
</comment>
<dbReference type="AlphaFoldDB" id="A0A0J1FTS2"/>
<comment type="function">
    <text evidence="3">May play the central regulatory role in sporulation. It may be an element of the effector pathway responsible for the activation of sporulation genes in response to nutritional stress. Spo0A may act in concert with spo0H (a sigma factor) to control the expression of some genes that are critical to the sporulation process.</text>
</comment>
<name>A0A0J1FTS2_9FIRM</name>
<dbReference type="EMBL" id="LDZY01000005">
    <property type="protein sequence ID" value="KLU66388.1"/>
    <property type="molecule type" value="Genomic_DNA"/>
</dbReference>
<evidence type="ECO:0000256" key="3">
    <source>
        <dbReference type="ARBA" id="ARBA00024867"/>
    </source>
</evidence>
<keyword evidence="7" id="KW-1185">Reference proteome</keyword>
<evidence type="ECO:0000256" key="2">
    <source>
        <dbReference type="ARBA" id="ARBA00023125"/>
    </source>
</evidence>
<dbReference type="SUPFAM" id="SSF52172">
    <property type="entry name" value="CheY-like"/>
    <property type="match status" value="1"/>
</dbReference>
<accession>A0A0J1FTS2</accession>
<dbReference type="PANTHER" id="PTHR45526">
    <property type="entry name" value="TRANSCRIPTIONAL REGULATORY PROTEIN DPIA"/>
    <property type="match status" value="1"/>
</dbReference>
<dbReference type="Gene3D" id="1.10.10.10">
    <property type="entry name" value="Winged helix-like DNA-binding domain superfamily/Winged helix DNA-binding domain"/>
    <property type="match status" value="1"/>
</dbReference>
<dbReference type="RefSeq" id="WP_047809650.1">
    <property type="nucleotide sequence ID" value="NZ_LDZY01000005.1"/>
</dbReference>
<dbReference type="STRING" id="476652.DEAC_c17870"/>
<dbReference type="SMART" id="SM00448">
    <property type="entry name" value="REC"/>
    <property type="match status" value="1"/>
</dbReference>
<proteinExistence type="predicted"/>
<keyword evidence="2" id="KW-0238">DNA-binding</keyword>
<dbReference type="InterPro" id="IPR001789">
    <property type="entry name" value="Sig_transdc_resp-reg_receiver"/>
</dbReference>
<dbReference type="PANTHER" id="PTHR45526:SF1">
    <property type="entry name" value="TRANSCRIPTIONAL REGULATORY PROTEIN DCUR-RELATED"/>
    <property type="match status" value="1"/>
</dbReference>
<dbReference type="PROSITE" id="PS50110">
    <property type="entry name" value="RESPONSE_REGULATORY"/>
    <property type="match status" value="1"/>
</dbReference>
<dbReference type="PATRIC" id="fig|476652.3.peg.1844"/>
<feature type="modified residue" description="4-aspartylphosphate" evidence="4">
    <location>
        <position position="55"/>
    </location>
</feature>
<dbReference type="InterPro" id="IPR036388">
    <property type="entry name" value="WH-like_DNA-bd_sf"/>
</dbReference>
<dbReference type="GO" id="GO:0000156">
    <property type="term" value="F:phosphorelay response regulator activity"/>
    <property type="evidence" value="ECO:0007669"/>
    <property type="project" value="TreeGrafter"/>
</dbReference>
<dbReference type="InterPro" id="IPR011006">
    <property type="entry name" value="CheY-like_superfamily"/>
</dbReference>
<dbReference type="GO" id="GO:0006355">
    <property type="term" value="P:regulation of DNA-templated transcription"/>
    <property type="evidence" value="ECO:0007669"/>
    <property type="project" value="InterPro"/>
</dbReference>
<feature type="domain" description="Response regulatory" evidence="5">
    <location>
        <begin position="4"/>
        <end position="118"/>
    </location>
</feature>
<keyword evidence="4" id="KW-0597">Phosphoprotein</keyword>
<protein>
    <recommendedName>
        <fullName evidence="1">Stage 0 sporulation protein A homolog</fullName>
    </recommendedName>
</protein>
<evidence type="ECO:0000259" key="5">
    <source>
        <dbReference type="PROSITE" id="PS50110"/>
    </source>
</evidence>